<accession>A0A0C1IT87</accession>
<keyword evidence="2" id="KW-1185">Reference proteome</keyword>
<protein>
    <submittedName>
        <fullName evidence="1">Uncharacterized protein</fullName>
    </submittedName>
</protein>
<dbReference type="Proteomes" id="UP000031408">
    <property type="component" value="Unassembled WGS sequence"/>
</dbReference>
<comment type="caution">
    <text evidence="1">The sequence shown here is derived from an EMBL/GenBank/DDBJ whole genome shotgun (WGS) entry which is preliminary data.</text>
</comment>
<dbReference type="AlphaFoldDB" id="A0A0C1IT87"/>
<reference evidence="1 2" key="1">
    <citation type="submission" date="2014-11" db="EMBL/GenBank/DDBJ databases">
        <title>Genome sequence of Flavihumibacter solisilvae 3-3.</title>
        <authorList>
            <person name="Zhou G."/>
            <person name="Li M."/>
            <person name="Wang G."/>
        </authorList>
    </citation>
    <scope>NUCLEOTIDE SEQUENCE [LARGE SCALE GENOMIC DNA]</scope>
    <source>
        <strain evidence="1 2">3-3</strain>
    </source>
</reference>
<name>A0A0C1IT87_9BACT</name>
<proteinExistence type="predicted"/>
<evidence type="ECO:0000313" key="1">
    <source>
        <dbReference type="EMBL" id="KIC93644.1"/>
    </source>
</evidence>
<sequence length="69" mass="7375">MKKLLLENPLLKICLLSLMLVLFSTPTHSRIYCAASGGGCPTKSAETEGKISESIPEVPSSPFVLLLSI</sequence>
<dbReference type="RefSeq" id="WP_039141554.1">
    <property type="nucleotide sequence ID" value="NZ_JSVC01000018.1"/>
</dbReference>
<dbReference type="STRING" id="1349421.OI18_15880"/>
<evidence type="ECO:0000313" key="2">
    <source>
        <dbReference type="Proteomes" id="UP000031408"/>
    </source>
</evidence>
<gene>
    <name evidence="1" type="ORF">OI18_15880</name>
</gene>
<dbReference type="EMBL" id="JSVC01000018">
    <property type="protein sequence ID" value="KIC93644.1"/>
    <property type="molecule type" value="Genomic_DNA"/>
</dbReference>
<organism evidence="1 2">
    <name type="scientific">Flavihumibacter solisilvae</name>
    <dbReference type="NCBI Taxonomy" id="1349421"/>
    <lineage>
        <taxon>Bacteria</taxon>
        <taxon>Pseudomonadati</taxon>
        <taxon>Bacteroidota</taxon>
        <taxon>Chitinophagia</taxon>
        <taxon>Chitinophagales</taxon>
        <taxon>Chitinophagaceae</taxon>
        <taxon>Flavihumibacter</taxon>
    </lineage>
</organism>